<sequence length="69" mass="8042">IDPFWQKFKNCPSTVIYKFLGNTKSTSHRLFGNKIVCRSAGKIIRYGKYRERVRICSVLRAPTSSEFKI</sequence>
<keyword evidence="2" id="KW-1185">Reference proteome</keyword>
<feature type="non-terminal residue" evidence="1">
    <location>
        <position position="69"/>
    </location>
</feature>
<reference evidence="1 2" key="1">
    <citation type="journal article" date="2020" name="IScience">
        <title>Genome Sequencing of the Endangered Kingdonia uniflora (Circaeasteraceae, Ranunculales) Reveals Potential Mechanisms of Evolutionary Specialization.</title>
        <authorList>
            <person name="Sun Y."/>
            <person name="Deng T."/>
            <person name="Zhang A."/>
            <person name="Moore M.J."/>
            <person name="Landis J.B."/>
            <person name="Lin N."/>
            <person name="Zhang H."/>
            <person name="Zhang X."/>
            <person name="Huang J."/>
            <person name="Zhang X."/>
            <person name="Sun H."/>
            <person name="Wang H."/>
        </authorList>
    </citation>
    <scope>NUCLEOTIDE SEQUENCE [LARGE SCALE GENOMIC DNA]</scope>
    <source>
        <strain evidence="1">TB1705</strain>
        <tissue evidence="1">Leaf</tissue>
    </source>
</reference>
<organism evidence="1 2">
    <name type="scientific">Kingdonia uniflora</name>
    <dbReference type="NCBI Taxonomy" id="39325"/>
    <lineage>
        <taxon>Eukaryota</taxon>
        <taxon>Viridiplantae</taxon>
        <taxon>Streptophyta</taxon>
        <taxon>Embryophyta</taxon>
        <taxon>Tracheophyta</taxon>
        <taxon>Spermatophyta</taxon>
        <taxon>Magnoliopsida</taxon>
        <taxon>Ranunculales</taxon>
        <taxon>Circaeasteraceae</taxon>
        <taxon>Kingdonia</taxon>
    </lineage>
</organism>
<comment type="caution">
    <text evidence="1">The sequence shown here is derived from an EMBL/GenBank/DDBJ whole genome shotgun (WGS) entry which is preliminary data.</text>
</comment>
<feature type="non-terminal residue" evidence="1">
    <location>
        <position position="1"/>
    </location>
</feature>
<dbReference type="Proteomes" id="UP000541444">
    <property type="component" value="Unassembled WGS sequence"/>
</dbReference>
<accession>A0A7J7L812</accession>
<proteinExistence type="predicted"/>
<protein>
    <submittedName>
        <fullName evidence="1">Uncharacterized protein</fullName>
    </submittedName>
</protein>
<dbReference type="AlphaFoldDB" id="A0A7J7L812"/>
<evidence type="ECO:0000313" key="2">
    <source>
        <dbReference type="Proteomes" id="UP000541444"/>
    </source>
</evidence>
<name>A0A7J7L812_9MAGN</name>
<evidence type="ECO:0000313" key="1">
    <source>
        <dbReference type="EMBL" id="KAF6138771.1"/>
    </source>
</evidence>
<gene>
    <name evidence="1" type="ORF">GIB67_040903</name>
</gene>
<dbReference type="EMBL" id="JACGCM010002554">
    <property type="protein sequence ID" value="KAF6138771.1"/>
    <property type="molecule type" value="Genomic_DNA"/>
</dbReference>